<feature type="transmembrane region" description="Helical" evidence="7">
    <location>
        <begin position="348"/>
        <end position="369"/>
    </location>
</feature>
<feature type="transmembrane region" description="Helical" evidence="7">
    <location>
        <begin position="213"/>
        <end position="233"/>
    </location>
</feature>
<dbReference type="InterPro" id="IPR036259">
    <property type="entry name" value="MFS_trans_sf"/>
</dbReference>
<keyword evidence="3 7" id="KW-1133">Transmembrane helix</keyword>
<keyword evidence="4 7" id="KW-0472">Membrane</keyword>
<feature type="region of interest" description="Disordered" evidence="6">
    <location>
        <begin position="1"/>
        <end position="38"/>
    </location>
</feature>
<feature type="compositionally biased region" description="Pro residues" evidence="6">
    <location>
        <begin position="21"/>
        <end position="35"/>
    </location>
</feature>
<feature type="compositionally biased region" description="Low complexity" evidence="6">
    <location>
        <begin position="1"/>
        <end position="20"/>
    </location>
</feature>
<dbReference type="Pfam" id="PF07690">
    <property type="entry name" value="MFS_1"/>
    <property type="match status" value="1"/>
</dbReference>
<dbReference type="GO" id="GO:0046677">
    <property type="term" value="P:response to antibiotic"/>
    <property type="evidence" value="ECO:0007669"/>
    <property type="project" value="UniProtKB-KW"/>
</dbReference>
<feature type="transmembrane region" description="Helical" evidence="7">
    <location>
        <begin position="145"/>
        <end position="166"/>
    </location>
</feature>
<feature type="transmembrane region" description="Helical" evidence="7">
    <location>
        <begin position="178"/>
        <end position="201"/>
    </location>
</feature>
<dbReference type="eggNOG" id="COG0477">
    <property type="taxonomic scope" value="Bacteria"/>
</dbReference>
<evidence type="ECO:0000256" key="1">
    <source>
        <dbReference type="ARBA" id="ARBA00004651"/>
    </source>
</evidence>
<feature type="transmembrane region" description="Helical" evidence="7">
    <location>
        <begin position="120"/>
        <end position="139"/>
    </location>
</feature>
<keyword evidence="10" id="KW-1185">Reference proteome</keyword>
<evidence type="ECO:0000256" key="7">
    <source>
        <dbReference type="SAM" id="Phobius"/>
    </source>
</evidence>
<evidence type="ECO:0000256" key="5">
    <source>
        <dbReference type="ARBA" id="ARBA00023251"/>
    </source>
</evidence>
<dbReference type="GO" id="GO:0005886">
    <property type="term" value="C:plasma membrane"/>
    <property type="evidence" value="ECO:0007669"/>
    <property type="project" value="UniProtKB-SubCell"/>
</dbReference>
<feature type="transmembrane region" description="Helical" evidence="7">
    <location>
        <begin position="245"/>
        <end position="264"/>
    </location>
</feature>
<feature type="transmembrane region" description="Helical" evidence="7">
    <location>
        <begin position="405"/>
        <end position="430"/>
    </location>
</feature>
<dbReference type="Gene3D" id="1.20.1720.10">
    <property type="entry name" value="Multidrug resistance protein D"/>
    <property type="match status" value="2"/>
</dbReference>
<comment type="caution">
    <text evidence="9">The sequence shown here is derived from an EMBL/GenBank/DDBJ whole genome shotgun (WGS) entry which is preliminary data.</text>
</comment>
<dbReference type="GO" id="GO:0022857">
    <property type="term" value="F:transmembrane transporter activity"/>
    <property type="evidence" value="ECO:0007669"/>
    <property type="project" value="InterPro"/>
</dbReference>
<reference evidence="9 10" key="1">
    <citation type="submission" date="2017-03" db="EMBL/GenBank/DDBJ databases">
        <title>Draft genome sequence of Streptomyces scabrisporus NF3, endophyte isolated from Amphipterygium adstringens.</title>
        <authorList>
            <person name="Vazquez M."/>
            <person name="Ceapa C.D."/>
            <person name="Rodriguez Luna D."/>
            <person name="Sanchez Esquivel S."/>
        </authorList>
    </citation>
    <scope>NUCLEOTIDE SEQUENCE [LARGE SCALE GENOMIC DNA]</scope>
    <source>
        <strain evidence="9 10">NF3</strain>
    </source>
</reference>
<dbReference type="InterPro" id="IPR020846">
    <property type="entry name" value="MFS_dom"/>
</dbReference>
<feature type="transmembrane region" description="Helical" evidence="7">
    <location>
        <begin position="270"/>
        <end position="290"/>
    </location>
</feature>
<dbReference type="OrthoDB" id="7375466at2"/>
<protein>
    <submittedName>
        <fullName evidence="9">MFS transporter</fullName>
    </submittedName>
</protein>
<dbReference type="InterPro" id="IPR011701">
    <property type="entry name" value="MFS"/>
</dbReference>
<dbReference type="PROSITE" id="PS50850">
    <property type="entry name" value="MFS"/>
    <property type="match status" value="1"/>
</dbReference>
<feature type="transmembrane region" description="Helical" evidence="7">
    <location>
        <begin position="376"/>
        <end position="399"/>
    </location>
</feature>
<feature type="transmembrane region" description="Helical" evidence="7">
    <location>
        <begin position="52"/>
        <end position="69"/>
    </location>
</feature>
<feature type="transmembrane region" description="Helical" evidence="7">
    <location>
        <begin position="451"/>
        <end position="468"/>
    </location>
</feature>
<feature type="transmembrane region" description="Helical" evidence="7">
    <location>
        <begin position="474"/>
        <end position="498"/>
    </location>
</feature>
<evidence type="ECO:0000313" key="9">
    <source>
        <dbReference type="EMBL" id="OPC77596.1"/>
    </source>
</evidence>
<feature type="domain" description="Major facilitator superfamily (MFS) profile" evidence="8">
    <location>
        <begin position="54"/>
        <end position="503"/>
    </location>
</feature>
<feature type="transmembrane region" description="Helical" evidence="7">
    <location>
        <begin position="89"/>
        <end position="108"/>
    </location>
</feature>
<evidence type="ECO:0000256" key="4">
    <source>
        <dbReference type="ARBA" id="ARBA00023136"/>
    </source>
</evidence>
<proteinExistence type="predicted"/>
<sequence length="507" mass="51997">MSSRRTARPAASSASSGATRPRPPGVPMPPAPAPAPAAEAETPLPAAYARRWRILAIVLVAEVMDLLDSTVTNVAGPSVRDDLGGGASLLQWLASGYTLAFGVLLVVGGRLGDRWGRRRLFLLGAGGFATASLLCALSPSPELLVAARVAQGAFGALLIPQGFGILKSVFPREETGKAFAAFGPVLGLSAVGGPILAGALIHLDLFGTGWRLIFLMNVPLGLAAVLGGLRYIPRDDPNPSVRIDLLAAVLLSVASTLIILPLIQGPEADWPLWSFGCLAAGAAAFAGFILRERRSSTHSLIEATLLRNRAYKSGMLFGLAFFAGTTGFMLITSLFIQLHLRYGPLEAGLTLAPIAVGIVIASIAGFQVMARLGRNLLLIGVGVHTAGLTALAVVVAHYGSHTTGAALIAPLFVAGIGMGAVFAPLFDVILAGVAEHELGSASGSLSAMQQLAGALGAAGITTLFFQLAEHHTASSAMAVGALAVACLGLLAGGLVFLLPRHARPHEA</sequence>
<dbReference type="Proteomes" id="UP000190037">
    <property type="component" value="Unassembled WGS sequence"/>
</dbReference>
<dbReference type="AlphaFoldDB" id="A0A1T3NL86"/>
<dbReference type="PANTHER" id="PTHR42718:SF39">
    <property type="entry name" value="ACTINORHODIN TRANSPORTER-RELATED"/>
    <property type="match status" value="1"/>
</dbReference>
<dbReference type="STRING" id="159449.B4N89_40985"/>
<evidence type="ECO:0000313" key="10">
    <source>
        <dbReference type="Proteomes" id="UP000190037"/>
    </source>
</evidence>
<evidence type="ECO:0000256" key="3">
    <source>
        <dbReference type="ARBA" id="ARBA00022989"/>
    </source>
</evidence>
<evidence type="ECO:0000256" key="6">
    <source>
        <dbReference type="SAM" id="MobiDB-lite"/>
    </source>
</evidence>
<dbReference type="EMBL" id="MWQN01000004">
    <property type="protein sequence ID" value="OPC77596.1"/>
    <property type="molecule type" value="Genomic_DNA"/>
</dbReference>
<keyword evidence="2 7" id="KW-0812">Transmembrane</keyword>
<feature type="transmembrane region" description="Helical" evidence="7">
    <location>
        <begin position="316"/>
        <end position="336"/>
    </location>
</feature>
<organism evidence="9 10">
    <name type="scientific">Embleya scabrispora</name>
    <dbReference type="NCBI Taxonomy" id="159449"/>
    <lineage>
        <taxon>Bacteria</taxon>
        <taxon>Bacillati</taxon>
        <taxon>Actinomycetota</taxon>
        <taxon>Actinomycetes</taxon>
        <taxon>Kitasatosporales</taxon>
        <taxon>Streptomycetaceae</taxon>
        <taxon>Embleya</taxon>
    </lineage>
</organism>
<dbReference type="PANTHER" id="PTHR42718">
    <property type="entry name" value="MAJOR FACILITATOR SUPERFAMILY MULTIDRUG TRANSPORTER MFSC"/>
    <property type="match status" value="1"/>
</dbReference>
<evidence type="ECO:0000256" key="2">
    <source>
        <dbReference type="ARBA" id="ARBA00022692"/>
    </source>
</evidence>
<gene>
    <name evidence="9" type="ORF">B4N89_40985</name>
</gene>
<dbReference type="SUPFAM" id="SSF103473">
    <property type="entry name" value="MFS general substrate transporter"/>
    <property type="match status" value="1"/>
</dbReference>
<name>A0A1T3NL86_9ACTN</name>
<accession>A0A1T3NL86</accession>
<keyword evidence="5" id="KW-0046">Antibiotic resistance</keyword>
<dbReference type="CDD" id="cd17321">
    <property type="entry name" value="MFS_MMR_MDR_like"/>
    <property type="match status" value="1"/>
</dbReference>
<comment type="subcellular location">
    <subcellularLocation>
        <location evidence="1">Cell membrane</location>
        <topology evidence="1">Multi-pass membrane protein</topology>
    </subcellularLocation>
</comment>
<evidence type="ECO:0000259" key="8">
    <source>
        <dbReference type="PROSITE" id="PS50850"/>
    </source>
</evidence>